<dbReference type="InterPro" id="IPR008928">
    <property type="entry name" value="6-hairpin_glycosidase_sf"/>
</dbReference>
<dbReference type="PANTHER" id="PTHR33886:SF8">
    <property type="entry name" value="UNSATURATED RHAMNOGALACTURONAN HYDROLASE (EUROFUNG)"/>
    <property type="match status" value="1"/>
</dbReference>
<dbReference type="Gene3D" id="1.50.10.10">
    <property type="match status" value="1"/>
</dbReference>
<dbReference type="EMBL" id="JAOCZP010000001">
    <property type="protein sequence ID" value="MCT7373486.1"/>
    <property type="molecule type" value="Genomic_DNA"/>
</dbReference>
<organism evidence="2 3">
    <name type="scientific">Chelativorans salis</name>
    <dbReference type="NCBI Taxonomy" id="2978478"/>
    <lineage>
        <taxon>Bacteria</taxon>
        <taxon>Pseudomonadati</taxon>
        <taxon>Pseudomonadota</taxon>
        <taxon>Alphaproteobacteria</taxon>
        <taxon>Hyphomicrobiales</taxon>
        <taxon>Phyllobacteriaceae</taxon>
        <taxon>Chelativorans</taxon>
    </lineage>
</organism>
<proteinExistence type="predicted"/>
<reference evidence="2 3" key="1">
    <citation type="submission" date="2022-09" db="EMBL/GenBank/DDBJ databases">
        <title>Chelativorans salina sp. nov., a novel slightly halophilic bacterium isolated from a saline lake sediment enrichment.</title>
        <authorList>
            <person name="Gao L."/>
            <person name="Fang B.-Z."/>
            <person name="Li W.-J."/>
        </authorList>
    </citation>
    <scope>NUCLEOTIDE SEQUENCE [LARGE SCALE GENOMIC DNA]</scope>
    <source>
        <strain evidence="2 3">EGI FJ00035</strain>
    </source>
</reference>
<dbReference type="RefSeq" id="WP_260899808.1">
    <property type="nucleotide sequence ID" value="NZ_JAOCZP010000001.1"/>
</dbReference>
<keyword evidence="3" id="KW-1185">Reference proteome</keyword>
<dbReference type="GO" id="GO:0016787">
    <property type="term" value="F:hydrolase activity"/>
    <property type="evidence" value="ECO:0007669"/>
    <property type="project" value="UniProtKB-KW"/>
</dbReference>
<dbReference type="PANTHER" id="PTHR33886">
    <property type="entry name" value="UNSATURATED RHAMNOGALACTURONAN HYDROLASE (EUROFUNG)"/>
    <property type="match status" value="1"/>
</dbReference>
<dbReference type="Pfam" id="PF07470">
    <property type="entry name" value="Glyco_hydro_88"/>
    <property type="match status" value="1"/>
</dbReference>
<evidence type="ECO:0000313" key="3">
    <source>
        <dbReference type="Proteomes" id="UP001320831"/>
    </source>
</evidence>
<dbReference type="InterPro" id="IPR010905">
    <property type="entry name" value="Glyco_hydro_88"/>
</dbReference>
<dbReference type="Proteomes" id="UP001320831">
    <property type="component" value="Unassembled WGS sequence"/>
</dbReference>
<evidence type="ECO:0000313" key="2">
    <source>
        <dbReference type="EMBL" id="MCT7373486.1"/>
    </source>
</evidence>
<keyword evidence="1 2" id="KW-0378">Hydrolase</keyword>
<name>A0ABT2LH67_9HYPH</name>
<evidence type="ECO:0000256" key="1">
    <source>
        <dbReference type="ARBA" id="ARBA00022801"/>
    </source>
</evidence>
<dbReference type="SUPFAM" id="SSF48208">
    <property type="entry name" value="Six-hairpin glycosidases"/>
    <property type="match status" value="1"/>
</dbReference>
<dbReference type="InterPro" id="IPR052043">
    <property type="entry name" value="PolySaccharide_Degr_Enz"/>
</dbReference>
<gene>
    <name evidence="2" type="ORF">N5A92_00290</name>
</gene>
<comment type="caution">
    <text evidence="2">The sequence shown here is derived from an EMBL/GenBank/DDBJ whole genome shotgun (WGS) entry which is preliminary data.</text>
</comment>
<sequence length="372" mass="40673">MMAYFDTYAAAYSPYKGGAWCYEDGCVYRGLALLHAATGEERWLAHLARLVDAQVSPEGGLAGYSVDEFNIDHVLSGRALIYLYGLSGEEKYAAAARLLARQLGGHPRTESGVYWHKKIYPWQIWLDGLYMGLPFQIEFARMTGDETLIYDALFQLQVALSLTHEARTGLYAHGYDESRKQQWADPRTGRSPAHWARALGWLAMALVDIIELIGPEHAGEMGIAEEAAALLERIAAFRTAEAMWLQVIDRPDLVGNYAETSATAMLTYALIKAGRLGLHDGAAALGRESLLALTQRALERSEDGVVRLGGICRVAGLGGYSGVYRDGTAGYYLTEPVVADDPKGVGPLMMAKAEAIRGTAMPEVMRPLRSHA</sequence>
<dbReference type="InterPro" id="IPR012341">
    <property type="entry name" value="6hp_glycosidase-like_sf"/>
</dbReference>
<accession>A0ABT2LH67</accession>
<protein>
    <submittedName>
        <fullName evidence="2">Glycoside hydrolase family 88 protein</fullName>
    </submittedName>
</protein>